<dbReference type="CDD" id="cd03124">
    <property type="entry name" value="alpha_CA_prokaryotic_like"/>
    <property type="match status" value="1"/>
</dbReference>
<dbReference type="STRING" id="337451.A0A443NW77"/>
<proteinExistence type="predicted"/>
<name>A0A443NW77_9MAGN</name>
<protein>
    <submittedName>
        <fullName evidence="3">Alpha carbonic anhydrase 1, chloroplastic isoform X1</fullName>
    </submittedName>
</protein>
<evidence type="ECO:0000313" key="3">
    <source>
        <dbReference type="EMBL" id="RWR82751.1"/>
    </source>
</evidence>
<gene>
    <name evidence="3" type="ORF">CKAN_01148600</name>
</gene>
<dbReference type="PANTHER" id="PTHR18952:SF236">
    <property type="entry name" value="ALPHA CARBONIC ANHYDRASE 1, CHLOROPLASTIC"/>
    <property type="match status" value="1"/>
</dbReference>
<dbReference type="Pfam" id="PF00194">
    <property type="entry name" value="Carb_anhydrase"/>
    <property type="match status" value="1"/>
</dbReference>
<dbReference type="Proteomes" id="UP000283530">
    <property type="component" value="Unassembled WGS sequence"/>
</dbReference>
<dbReference type="GO" id="GO:0004089">
    <property type="term" value="F:carbonate dehydratase activity"/>
    <property type="evidence" value="ECO:0007669"/>
    <property type="project" value="InterPro"/>
</dbReference>
<accession>A0A443NW77</accession>
<dbReference type="SMART" id="SM01057">
    <property type="entry name" value="Carb_anhydrase"/>
    <property type="match status" value="1"/>
</dbReference>
<comment type="caution">
    <text evidence="3">The sequence shown here is derived from an EMBL/GenBank/DDBJ whole genome shotgun (WGS) entry which is preliminary data.</text>
</comment>
<reference evidence="3 4" key="1">
    <citation type="journal article" date="2019" name="Nat. Plants">
        <title>Stout camphor tree genome fills gaps in understanding of flowering plant genome evolution.</title>
        <authorList>
            <person name="Chaw S.M."/>
            <person name="Liu Y.C."/>
            <person name="Wu Y.W."/>
            <person name="Wang H.Y."/>
            <person name="Lin C.I."/>
            <person name="Wu C.S."/>
            <person name="Ke H.M."/>
            <person name="Chang L.Y."/>
            <person name="Hsu C.Y."/>
            <person name="Yang H.T."/>
            <person name="Sudianto E."/>
            <person name="Hsu M.H."/>
            <person name="Wu K.P."/>
            <person name="Wang L.N."/>
            <person name="Leebens-Mack J.H."/>
            <person name="Tsai I.J."/>
        </authorList>
    </citation>
    <scope>NUCLEOTIDE SEQUENCE [LARGE SCALE GENOMIC DNA]</scope>
    <source>
        <strain evidence="4">cv. Chaw 1501</strain>
        <tissue evidence="3">Young leaves</tissue>
    </source>
</reference>
<dbReference type="SUPFAM" id="SSF51069">
    <property type="entry name" value="Carbonic anhydrase"/>
    <property type="match status" value="1"/>
</dbReference>
<dbReference type="OrthoDB" id="429145at2759"/>
<dbReference type="InterPro" id="IPR001148">
    <property type="entry name" value="CA_dom"/>
</dbReference>
<dbReference type="PANTHER" id="PTHR18952">
    <property type="entry name" value="CARBONIC ANHYDRASE"/>
    <property type="match status" value="1"/>
</dbReference>
<sequence length="269" mass="30131">MTMPTHIVVVFVVVLMIAAFAHGHDQDGEVQFGYKGDLGPDKWGNLNNAFQDCSNGKLQSPVNIVKKDAFLNNKLGSLKREYNKANATLVNNGVNIGIQWQCETGNLKVDGKNYTLKESIWHTPSEHTFDGEGYVAELQHFHYSEDGKIAVVACLYKKGKSDAFYTELKDSLAELSKETCAADEQAQILFGVVKPKYLMKSSSKYYRYVGSLTLPPCTENITWIILGKVRELSDEQIEALKAPLGEDYKSNARPTQPLNARKLNIYERD</sequence>
<dbReference type="GO" id="GO:0008270">
    <property type="term" value="F:zinc ion binding"/>
    <property type="evidence" value="ECO:0007669"/>
    <property type="project" value="InterPro"/>
</dbReference>
<dbReference type="AlphaFoldDB" id="A0A443NW77"/>
<dbReference type="Gene3D" id="3.10.200.10">
    <property type="entry name" value="Alpha carbonic anhydrase"/>
    <property type="match status" value="1"/>
</dbReference>
<feature type="signal peptide" evidence="1">
    <location>
        <begin position="1"/>
        <end position="23"/>
    </location>
</feature>
<keyword evidence="1" id="KW-0732">Signal</keyword>
<organism evidence="3 4">
    <name type="scientific">Cinnamomum micranthum f. kanehirae</name>
    <dbReference type="NCBI Taxonomy" id="337451"/>
    <lineage>
        <taxon>Eukaryota</taxon>
        <taxon>Viridiplantae</taxon>
        <taxon>Streptophyta</taxon>
        <taxon>Embryophyta</taxon>
        <taxon>Tracheophyta</taxon>
        <taxon>Spermatophyta</taxon>
        <taxon>Magnoliopsida</taxon>
        <taxon>Magnoliidae</taxon>
        <taxon>Laurales</taxon>
        <taxon>Lauraceae</taxon>
        <taxon>Cinnamomum</taxon>
    </lineage>
</organism>
<feature type="chain" id="PRO_5019302058" evidence="1">
    <location>
        <begin position="24"/>
        <end position="269"/>
    </location>
</feature>
<dbReference type="EMBL" id="QPKB01000004">
    <property type="protein sequence ID" value="RWR82751.1"/>
    <property type="molecule type" value="Genomic_DNA"/>
</dbReference>
<evidence type="ECO:0000259" key="2">
    <source>
        <dbReference type="PROSITE" id="PS51144"/>
    </source>
</evidence>
<dbReference type="InterPro" id="IPR036398">
    <property type="entry name" value="CA_dom_sf"/>
</dbReference>
<dbReference type="InterPro" id="IPR023561">
    <property type="entry name" value="Carbonic_anhydrase_a-class"/>
</dbReference>
<feature type="domain" description="Alpha-carbonic anhydrase" evidence="2">
    <location>
        <begin position="30"/>
        <end position="267"/>
    </location>
</feature>
<dbReference type="GO" id="GO:0006730">
    <property type="term" value="P:one-carbon metabolic process"/>
    <property type="evidence" value="ECO:0007669"/>
    <property type="project" value="TreeGrafter"/>
</dbReference>
<dbReference type="InterPro" id="IPR041891">
    <property type="entry name" value="Alpha_CA_prokaryot-like"/>
</dbReference>
<keyword evidence="4" id="KW-1185">Reference proteome</keyword>
<dbReference type="PROSITE" id="PS51144">
    <property type="entry name" value="ALPHA_CA_2"/>
    <property type="match status" value="1"/>
</dbReference>
<evidence type="ECO:0000313" key="4">
    <source>
        <dbReference type="Proteomes" id="UP000283530"/>
    </source>
</evidence>
<evidence type="ECO:0000256" key="1">
    <source>
        <dbReference type="SAM" id="SignalP"/>
    </source>
</evidence>